<protein>
    <recommendedName>
        <fullName evidence="2">Poly [ADP-ribose] polymerase</fullName>
        <shortName evidence="2">PARP</shortName>
        <ecNumber evidence="2">2.4.2.-</ecNumber>
    </recommendedName>
</protein>
<comment type="similarity">
    <text evidence="1">Belongs to the ARTD/PARP family.</text>
</comment>
<keyword evidence="2" id="KW-0520">NAD</keyword>
<dbReference type="GO" id="GO:0005634">
    <property type="term" value="C:nucleus"/>
    <property type="evidence" value="ECO:0007669"/>
    <property type="project" value="TreeGrafter"/>
</dbReference>
<reference evidence="4 5" key="1">
    <citation type="submission" date="2020-03" db="EMBL/GenBank/DDBJ databases">
        <title>Dissostichus mawsoni Genome sequencing and assembly.</title>
        <authorList>
            <person name="Park H."/>
        </authorList>
    </citation>
    <scope>NUCLEOTIDE SEQUENCE [LARGE SCALE GENOMIC DNA]</scope>
    <source>
        <strain evidence="4">DM0001</strain>
        <tissue evidence="4">Muscle</tissue>
    </source>
</reference>
<dbReference type="AlphaFoldDB" id="A0A7J5ZBZ0"/>
<dbReference type="Gene3D" id="3.90.228.10">
    <property type="match status" value="1"/>
</dbReference>
<proteinExistence type="inferred from homology"/>
<dbReference type="InterPro" id="IPR012317">
    <property type="entry name" value="Poly(ADP-ribose)pol_cat_dom"/>
</dbReference>
<dbReference type="OrthoDB" id="6133115at2759"/>
<evidence type="ECO:0000256" key="2">
    <source>
        <dbReference type="RuleBase" id="RU362114"/>
    </source>
</evidence>
<accession>A0A7J5ZBZ0</accession>
<name>A0A7J5ZBZ0_DISMA</name>
<dbReference type="GO" id="GO:0003950">
    <property type="term" value="F:NAD+ poly-ADP-ribosyltransferase activity"/>
    <property type="evidence" value="ECO:0007669"/>
    <property type="project" value="UniProtKB-UniRule"/>
</dbReference>
<dbReference type="GO" id="GO:1990404">
    <property type="term" value="F:NAD+-protein mono-ADP-ribosyltransferase activity"/>
    <property type="evidence" value="ECO:0007669"/>
    <property type="project" value="TreeGrafter"/>
</dbReference>
<dbReference type="PANTHER" id="PTHR45740:SF6">
    <property type="entry name" value="PROTEIN MONO-ADP-RIBOSYLTRANSFERASE PARP12"/>
    <property type="match status" value="1"/>
</dbReference>
<gene>
    <name evidence="4" type="ORF">F7725_021703</name>
</gene>
<evidence type="ECO:0000256" key="1">
    <source>
        <dbReference type="ARBA" id="ARBA00024347"/>
    </source>
</evidence>
<dbReference type="EC" id="2.4.2.-" evidence="2"/>
<dbReference type="InterPro" id="IPR051712">
    <property type="entry name" value="ARTD-AVP"/>
</dbReference>
<evidence type="ECO:0000259" key="3">
    <source>
        <dbReference type="PROSITE" id="PS51059"/>
    </source>
</evidence>
<dbReference type="Pfam" id="PF00644">
    <property type="entry name" value="PARP"/>
    <property type="match status" value="1"/>
</dbReference>
<organism evidence="4 5">
    <name type="scientific">Dissostichus mawsoni</name>
    <name type="common">Antarctic cod</name>
    <dbReference type="NCBI Taxonomy" id="36200"/>
    <lineage>
        <taxon>Eukaryota</taxon>
        <taxon>Metazoa</taxon>
        <taxon>Chordata</taxon>
        <taxon>Craniata</taxon>
        <taxon>Vertebrata</taxon>
        <taxon>Euteleostomi</taxon>
        <taxon>Actinopterygii</taxon>
        <taxon>Neopterygii</taxon>
        <taxon>Teleostei</taxon>
        <taxon>Neoteleostei</taxon>
        <taxon>Acanthomorphata</taxon>
        <taxon>Eupercaria</taxon>
        <taxon>Perciformes</taxon>
        <taxon>Notothenioidei</taxon>
        <taxon>Nototheniidae</taxon>
        <taxon>Dissostichus</taxon>
    </lineage>
</organism>
<feature type="domain" description="PARP catalytic" evidence="3">
    <location>
        <begin position="55"/>
        <end position="239"/>
    </location>
</feature>
<sequence>MSKKAFFFSKAQHVYPPFLYSTPRTGIQSDPAEPVSDPPGADLSVDPLKEFSSWYPPVWRLASEEDFSLVELHAGTAAYRSVQNFFHESLPETKVHMQKHQEVSTEPLERHLFHGTNKEASEEICRTNFDPRIAGLNGTSCGFGSYFSISASYSNTYSAMARPNGVRHMFLAKVLVGNVTQGMPNYRRPPIKSKTRPIGRYDTCVDDVKNPTMFVVFDSCQCYPYYVIKYQDLPKEIEI</sequence>
<comment type="caution">
    <text evidence="4">The sequence shown here is derived from an EMBL/GenBank/DDBJ whole genome shotgun (WGS) entry which is preliminary data.</text>
</comment>
<keyword evidence="2" id="KW-0328">Glycosyltransferase</keyword>
<dbReference type="SUPFAM" id="SSF56399">
    <property type="entry name" value="ADP-ribosylation"/>
    <property type="match status" value="1"/>
</dbReference>
<dbReference type="EMBL" id="JAAKFY010000003">
    <property type="protein sequence ID" value="KAF3859304.1"/>
    <property type="molecule type" value="Genomic_DNA"/>
</dbReference>
<dbReference type="PROSITE" id="PS51059">
    <property type="entry name" value="PARP_CATALYTIC"/>
    <property type="match status" value="1"/>
</dbReference>
<keyword evidence="2" id="KW-0808">Transferase</keyword>
<evidence type="ECO:0000313" key="5">
    <source>
        <dbReference type="Proteomes" id="UP000518266"/>
    </source>
</evidence>
<dbReference type="CDD" id="cd01439">
    <property type="entry name" value="TCCD_inducible_PARP_like"/>
    <property type="match status" value="1"/>
</dbReference>
<dbReference type="Proteomes" id="UP000518266">
    <property type="component" value="Unassembled WGS sequence"/>
</dbReference>
<dbReference type="PANTHER" id="PTHR45740">
    <property type="entry name" value="POLY [ADP-RIBOSE] POLYMERASE"/>
    <property type="match status" value="1"/>
</dbReference>
<keyword evidence="5" id="KW-1185">Reference proteome</keyword>
<evidence type="ECO:0000313" key="4">
    <source>
        <dbReference type="EMBL" id="KAF3859304.1"/>
    </source>
</evidence>